<protein>
    <submittedName>
        <fullName evidence="2">Cyclic nucleotide-binding domain-containing protein</fullName>
    </submittedName>
</protein>
<accession>A0AC35U7R1</accession>
<name>A0AC35U7R1_9BILA</name>
<organism evidence="1 2">
    <name type="scientific">Rhabditophanes sp. KR3021</name>
    <dbReference type="NCBI Taxonomy" id="114890"/>
    <lineage>
        <taxon>Eukaryota</taxon>
        <taxon>Metazoa</taxon>
        <taxon>Ecdysozoa</taxon>
        <taxon>Nematoda</taxon>
        <taxon>Chromadorea</taxon>
        <taxon>Rhabditida</taxon>
        <taxon>Tylenchina</taxon>
        <taxon>Panagrolaimomorpha</taxon>
        <taxon>Strongyloidoidea</taxon>
        <taxon>Alloionematidae</taxon>
        <taxon>Rhabditophanes</taxon>
    </lineage>
</organism>
<evidence type="ECO:0000313" key="2">
    <source>
        <dbReference type="WBParaSite" id="RSKR_0000891300.1"/>
    </source>
</evidence>
<proteinExistence type="predicted"/>
<sequence>MVTNCSLSARARPAEAARNDNFTVKTVCAYNEHVLRFVMEDTPLRVMLEEFKKGDYHLAMVQRVRQKDDADPVYELSGLVTLEDIVEEILQAEIVDETDVITDNVHKIRRRKTKTKDLTNCFIDNDSLEVISMQLHLVALQFLSANHPAFYSDRINQNVLTKLIKQNTHKIDLSNIQDASTIRLVSAPRNARLYTKKEGSDRFILILEGRVIVTIGNDNMTFEAGPWHSFGKEVLDKLVEICLPVNNEIKPIENKDVKEEANGGPKKVERVKSIASIDSPAHSQTLVTCATSSGITQAMGSDQKRFVTFFPDYSAIVRENCTYLEISAQAYLVAYKTSLIHRVGPNTEEKIVEPFKRSSLQNIPANIGSLAASNASLNLMERQNLINEKGVSNEKLSNGVLGNISPLLQNGKKPIPFFKGSATSLSDEAHIPLIGLDNKKKG</sequence>
<dbReference type="WBParaSite" id="RSKR_0000891300.1">
    <property type="protein sequence ID" value="RSKR_0000891300.1"/>
    <property type="gene ID" value="RSKR_0000891300"/>
</dbReference>
<reference evidence="2" key="1">
    <citation type="submission" date="2016-11" db="UniProtKB">
        <authorList>
            <consortium name="WormBaseParasite"/>
        </authorList>
    </citation>
    <scope>IDENTIFICATION</scope>
    <source>
        <strain evidence="2">KR3021</strain>
    </source>
</reference>
<evidence type="ECO:0000313" key="1">
    <source>
        <dbReference type="Proteomes" id="UP000095286"/>
    </source>
</evidence>
<dbReference type="Proteomes" id="UP000095286">
    <property type="component" value="Unplaced"/>
</dbReference>